<protein>
    <submittedName>
        <fullName evidence="2">Uncharacterized protein</fullName>
    </submittedName>
</protein>
<name>A0A232EHI3_9HYME</name>
<sequence>MITVDSVRARGVNIVDFINEAVRRRKRLPSRSFDQFVRVLPFSGSASDEDDDDDKEEEGYDGEKALDPNNLTFLKYCKGDKKRKRGGSSRAAVDTPVDTSIRTVAPPAKKSSTKRTQAWPYKMAAP</sequence>
<feature type="compositionally biased region" description="Acidic residues" evidence="1">
    <location>
        <begin position="47"/>
        <end position="60"/>
    </location>
</feature>
<feature type="region of interest" description="Disordered" evidence="1">
    <location>
        <begin position="80"/>
        <end position="126"/>
    </location>
</feature>
<evidence type="ECO:0000313" key="2">
    <source>
        <dbReference type="EMBL" id="OXU17781.1"/>
    </source>
</evidence>
<organism evidence="2 3">
    <name type="scientific">Trichomalopsis sarcophagae</name>
    <dbReference type="NCBI Taxonomy" id="543379"/>
    <lineage>
        <taxon>Eukaryota</taxon>
        <taxon>Metazoa</taxon>
        <taxon>Ecdysozoa</taxon>
        <taxon>Arthropoda</taxon>
        <taxon>Hexapoda</taxon>
        <taxon>Insecta</taxon>
        <taxon>Pterygota</taxon>
        <taxon>Neoptera</taxon>
        <taxon>Endopterygota</taxon>
        <taxon>Hymenoptera</taxon>
        <taxon>Apocrita</taxon>
        <taxon>Proctotrupomorpha</taxon>
        <taxon>Chalcidoidea</taxon>
        <taxon>Pteromalidae</taxon>
        <taxon>Pteromalinae</taxon>
        <taxon>Trichomalopsis</taxon>
    </lineage>
</organism>
<dbReference type="AlphaFoldDB" id="A0A232EHI3"/>
<dbReference type="EMBL" id="NNAY01004517">
    <property type="protein sequence ID" value="OXU17781.1"/>
    <property type="molecule type" value="Genomic_DNA"/>
</dbReference>
<gene>
    <name evidence="2" type="ORF">TSAR_016847</name>
</gene>
<comment type="caution">
    <text evidence="2">The sequence shown here is derived from an EMBL/GenBank/DDBJ whole genome shotgun (WGS) entry which is preliminary data.</text>
</comment>
<feature type="region of interest" description="Disordered" evidence="1">
    <location>
        <begin position="43"/>
        <end position="67"/>
    </location>
</feature>
<accession>A0A232EHI3</accession>
<reference evidence="2 3" key="1">
    <citation type="journal article" date="2017" name="Curr. Biol.">
        <title>The Evolution of Venom by Co-option of Single-Copy Genes.</title>
        <authorList>
            <person name="Martinson E.O."/>
            <person name="Mrinalini"/>
            <person name="Kelkar Y.D."/>
            <person name="Chang C.H."/>
            <person name="Werren J.H."/>
        </authorList>
    </citation>
    <scope>NUCLEOTIDE SEQUENCE [LARGE SCALE GENOMIC DNA]</scope>
    <source>
        <strain evidence="2 3">Alberta</strain>
        <tissue evidence="2">Whole body</tissue>
    </source>
</reference>
<proteinExistence type="predicted"/>
<evidence type="ECO:0000256" key="1">
    <source>
        <dbReference type="SAM" id="MobiDB-lite"/>
    </source>
</evidence>
<dbReference type="Proteomes" id="UP000215335">
    <property type="component" value="Unassembled WGS sequence"/>
</dbReference>
<evidence type="ECO:0000313" key="3">
    <source>
        <dbReference type="Proteomes" id="UP000215335"/>
    </source>
</evidence>
<keyword evidence="3" id="KW-1185">Reference proteome</keyword>